<dbReference type="GO" id="GO:0008757">
    <property type="term" value="F:S-adenosylmethionine-dependent methyltransferase activity"/>
    <property type="evidence" value="ECO:0007669"/>
    <property type="project" value="InterPro"/>
</dbReference>
<feature type="domain" description="Methyltransferase type 11" evidence="1">
    <location>
        <begin position="62"/>
        <end position="150"/>
    </location>
</feature>
<proteinExistence type="predicted"/>
<dbReference type="SUPFAM" id="SSF53335">
    <property type="entry name" value="S-adenosyl-L-methionine-dependent methyltransferases"/>
    <property type="match status" value="1"/>
</dbReference>
<dbReference type="InterPro" id="IPR013216">
    <property type="entry name" value="Methyltransf_11"/>
</dbReference>
<dbReference type="AlphaFoldDB" id="A0A1F8AXU9"/>
<dbReference type="InterPro" id="IPR029063">
    <property type="entry name" value="SAM-dependent_MTases_sf"/>
</dbReference>
<dbReference type="Proteomes" id="UP000177501">
    <property type="component" value="Unassembled WGS sequence"/>
</dbReference>
<name>A0A1F8AXU9_9BACT</name>
<dbReference type="Gene3D" id="3.40.50.150">
    <property type="entry name" value="Vaccinia Virus protein VP39"/>
    <property type="match status" value="1"/>
</dbReference>
<evidence type="ECO:0000313" key="2">
    <source>
        <dbReference type="EMBL" id="OGM56584.1"/>
    </source>
</evidence>
<evidence type="ECO:0000259" key="1">
    <source>
        <dbReference type="Pfam" id="PF08241"/>
    </source>
</evidence>
<protein>
    <recommendedName>
        <fullName evidence="1">Methyltransferase type 11 domain-containing protein</fullName>
    </recommendedName>
</protein>
<dbReference type="CDD" id="cd02440">
    <property type="entry name" value="AdoMet_MTases"/>
    <property type="match status" value="1"/>
</dbReference>
<gene>
    <name evidence="2" type="ORF">A2955_02405</name>
</gene>
<organism evidence="2 3">
    <name type="scientific">Candidatus Woesebacteria bacterium RIFCSPLOWO2_01_FULL_37_19</name>
    <dbReference type="NCBI Taxonomy" id="1802514"/>
    <lineage>
        <taxon>Bacteria</taxon>
        <taxon>Candidatus Woeseibacteriota</taxon>
    </lineage>
</organism>
<accession>A0A1F8AXU9</accession>
<dbReference type="STRING" id="1802514.A2955_02405"/>
<reference evidence="2 3" key="1">
    <citation type="journal article" date="2016" name="Nat. Commun.">
        <title>Thousands of microbial genomes shed light on interconnected biogeochemical processes in an aquifer system.</title>
        <authorList>
            <person name="Anantharaman K."/>
            <person name="Brown C.T."/>
            <person name="Hug L.A."/>
            <person name="Sharon I."/>
            <person name="Castelle C.J."/>
            <person name="Probst A.J."/>
            <person name="Thomas B.C."/>
            <person name="Singh A."/>
            <person name="Wilkins M.J."/>
            <person name="Karaoz U."/>
            <person name="Brodie E.L."/>
            <person name="Williams K.H."/>
            <person name="Hubbard S.S."/>
            <person name="Banfield J.F."/>
        </authorList>
    </citation>
    <scope>NUCLEOTIDE SEQUENCE [LARGE SCALE GENOMIC DNA]</scope>
</reference>
<comment type="caution">
    <text evidence="2">The sequence shown here is derived from an EMBL/GenBank/DDBJ whole genome shotgun (WGS) entry which is preliminary data.</text>
</comment>
<evidence type="ECO:0000313" key="3">
    <source>
        <dbReference type="Proteomes" id="UP000177501"/>
    </source>
</evidence>
<dbReference type="EMBL" id="MGHA01000077">
    <property type="protein sequence ID" value="OGM56584.1"/>
    <property type="molecule type" value="Genomic_DNA"/>
</dbReference>
<dbReference type="PANTHER" id="PTHR43591">
    <property type="entry name" value="METHYLTRANSFERASE"/>
    <property type="match status" value="1"/>
</dbReference>
<dbReference type="Pfam" id="PF08241">
    <property type="entry name" value="Methyltransf_11"/>
    <property type="match status" value="1"/>
</dbReference>
<sequence>MLLFKHPLSTSKENIHDMKGNIINPVWESRKYYDCAKKGSLDTRYFGMKILKRHAKDAEKILDLGCGEGTRLKYLADSKKGVGVDISGKAINIAQKSYPNLEFIRANLEILPFEDNTFDLVYSAFVLEHLENPEKVILEAIRVTKKGGVLGFIAPNYGAPNRASPVFLGSRLNKFFWGFIYDCIPVLYRKNSLSWSKVKPQVETKKYFQDSDTQTEPYLRILIKFLSSKGLKIVEFSSCWEEELVKPKLHQNIFKFLGKSDIYPFKFWGPHLVVLANKI</sequence>